<organism evidence="1 4">
    <name type="scientific">Rhizophagus clarus</name>
    <dbReference type="NCBI Taxonomy" id="94130"/>
    <lineage>
        <taxon>Eukaryota</taxon>
        <taxon>Fungi</taxon>
        <taxon>Fungi incertae sedis</taxon>
        <taxon>Mucoromycota</taxon>
        <taxon>Glomeromycotina</taxon>
        <taxon>Glomeromycetes</taxon>
        <taxon>Glomerales</taxon>
        <taxon>Glomeraceae</taxon>
        <taxon>Rhizophagus</taxon>
    </lineage>
</organism>
<evidence type="ECO:0000313" key="4">
    <source>
        <dbReference type="Proteomes" id="UP000247702"/>
    </source>
</evidence>
<comment type="caution">
    <text evidence="1">The sequence shown here is derived from an EMBL/GenBank/DDBJ whole genome shotgun (WGS) entry which is preliminary data.</text>
</comment>
<protein>
    <submittedName>
        <fullName evidence="1">Uncharacterized protein</fullName>
    </submittedName>
</protein>
<evidence type="ECO:0000313" key="2">
    <source>
        <dbReference type="EMBL" id="GBB98058.1"/>
    </source>
</evidence>
<name>A0A2Z6QPS6_9GLOM</name>
<dbReference type="Proteomes" id="UP000247702">
    <property type="component" value="Unassembled WGS sequence"/>
</dbReference>
<dbReference type="OrthoDB" id="2439756at2759"/>
<evidence type="ECO:0000313" key="1">
    <source>
        <dbReference type="EMBL" id="GBB92037.1"/>
    </source>
</evidence>
<sequence length="134" mass="15528">MVFQSKIPNNLASRQEKVIILDEETANIFSMNSTTKEALNRFQNVLERLLDIQRTNEENIEYNRNFDAETIKKEILAEFEYGCKGPSPHVVILEPTDSPNSDQVILEAANMYRADFNLQENRYLDIVANEAIFR</sequence>
<reference evidence="3" key="2">
    <citation type="submission" date="2019-10" db="EMBL/GenBank/DDBJ databases">
        <title>Conservation and host-specific expression of non-tandemly repeated heterogenous ribosome RNA gene in arbuscular mycorrhizal fungi.</title>
        <authorList>
            <person name="Maeda T."/>
            <person name="Kobayashi Y."/>
            <person name="Nakagawa T."/>
            <person name="Ezawa T."/>
            <person name="Yamaguchi K."/>
            <person name="Bino T."/>
            <person name="Nishimoto Y."/>
            <person name="Shigenobu S."/>
            <person name="Kawaguchi M."/>
        </authorList>
    </citation>
    <scope>NUCLEOTIDE SEQUENCE</scope>
    <source>
        <strain evidence="3">HR1</strain>
    </source>
</reference>
<evidence type="ECO:0000313" key="3">
    <source>
        <dbReference type="EMBL" id="GES96570.1"/>
    </source>
</evidence>
<dbReference type="EMBL" id="BEXD01002368">
    <property type="protein sequence ID" value="GBB98058.1"/>
    <property type="molecule type" value="Genomic_DNA"/>
</dbReference>
<reference evidence="1 4" key="1">
    <citation type="submission" date="2017-11" db="EMBL/GenBank/DDBJ databases">
        <title>The genome of Rhizophagus clarus HR1 reveals common genetic basis of auxotrophy among arbuscular mycorrhizal fungi.</title>
        <authorList>
            <person name="Kobayashi Y."/>
        </authorList>
    </citation>
    <scope>NUCLEOTIDE SEQUENCE [LARGE SCALE GENOMIC DNA]</scope>
    <source>
        <strain evidence="1 4">HR1</strain>
    </source>
</reference>
<gene>
    <name evidence="3" type="ORF">RCL2_002319800</name>
    <name evidence="1" type="ORF">RclHR1_19560005</name>
    <name evidence="2" type="ORF">RclHR1_31290001</name>
</gene>
<keyword evidence="4" id="KW-1185">Reference proteome</keyword>
<dbReference type="EMBL" id="BEXD01001064">
    <property type="protein sequence ID" value="GBB92037.1"/>
    <property type="molecule type" value="Genomic_DNA"/>
</dbReference>
<proteinExistence type="predicted"/>
<dbReference type="EMBL" id="BLAL01000252">
    <property type="protein sequence ID" value="GES96570.1"/>
    <property type="molecule type" value="Genomic_DNA"/>
</dbReference>
<accession>A0A2Z6QPS6</accession>
<dbReference type="AlphaFoldDB" id="A0A2Z6QPS6"/>
<dbReference type="Proteomes" id="UP000615446">
    <property type="component" value="Unassembled WGS sequence"/>
</dbReference>